<dbReference type="CDD" id="cd02194">
    <property type="entry name" value="ThiL"/>
    <property type="match status" value="1"/>
</dbReference>
<feature type="binding site" evidence="1">
    <location>
        <position position="191"/>
    </location>
    <ligand>
        <name>Mg(2+)</name>
        <dbReference type="ChEBI" id="CHEBI:18420"/>
        <label>3</label>
    </ligand>
</feature>
<feature type="binding site" evidence="1">
    <location>
        <position position="6"/>
    </location>
    <ligand>
        <name>Mg(2+)</name>
        <dbReference type="ChEBI" id="CHEBI:18420"/>
        <label>4</label>
    </ligand>
</feature>
<dbReference type="AlphaFoldDB" id="A0A1G8EP01"/>
<dbReference type="Pfam" id="PF00586">
    <property type="entry name" value="AIRS"/>
    <property type="match status" value="1"/>
</dbReference>
<name>A0A1G8EP01_9NOCA</name>
<dbReference type="UniPathway" id="UPA00060">
    <property type="reaction ID" value="UER00142"/>
</dbReference>
<feature type="domain" description="PurM-like N-terminal" evidence="3">
    <location>
        <begin position="4"/>
        <end position="114"/>
    </location>
</feature>
<keyword evidence="6" id="KW-1185">Reference proteome</keyword>
<keyword evidence="1" id="KW-0784">Thiamine biosynthesis</keyword>
<dbReference type="InterPro" id="IPR036676">
    <property type="entry name" value="PurM-like_C_sf"/>
</dbReference>
<feature type="binding site" evidence="1">
    <location>
        <position position="21"/>
    </location>
    <ligand>
        <name>Mg(2+)</name>
        <dbReference type="ChEBI" id="CHEBI:18420"/>
        <label>1</label>
    </ligand>
</feature>
<dbReference type="GO" id="GO:0009030">
    <property type="term" value="F:thiamine-phosphate kinase activity"/>
    <property type="evidence" value="ECO:0007669"/>
    <property type="project" value="UniProtKB-UniRule"/>
</dbReference>
<comment type="miscellaneous">
    <text evidence="1">Reaction mechanism of ThiL seems to utilize a direct, inline transfer of the gamma-phosphate of ATP to TMP rather than a phosphorylated enzyme intermediate.</text>
</comment>
<dbReference type="Gene3D" id="3.30.1330.10">
    <property type="entry name" value="PurM-like, N-terminal domain"/>
    <property type="match status" value="1"/>
</dbReference>
<dbReference type="InterPro" id="IPR016188">
    <property type="entry name" value="PurM-like_N"/>
</dbReference>
<comment type="pathway">
    <text evidence="1">Cofactor biosynthesis; thiamine diphosphate biosynthesis; thiamine diphosphate from thiamine phosphate: step 1/1.</text>
</comment>
<dbReference type="InterPro" id="IPR006283">
    <property type="entry name" value="ThiL-like"/>
</dbReference>
<feature type="domain" description="PurM-like C-terminal" evidence="4">
    <location>
        <begin position="128"/>
        <end position="222"/>
    </location>
</feature>
<dbReference type="GO" id="GO:0005524">
    <property type="term" value="F:ATP binding"/>
    <property type="evidence" value="ECO:0007669"/>
    <property type="project" value="UniProtKB-UniRule"/>
</dbReference>
<feature type="binding site" evidence="1">
    <location>
        <position position="242"/>
    </location>
    <ligand>
        <name>substrate</name>
    </ligand>
</feature>
<dbReference type="InterPro" id="IPR010918">
    <property type="entry name" value="PurM-like_C_dom"/>
</dbReference>
<keyword evidence="1" id="KW-0808">Transferase</keyword>
<feature type="binding site" evidence="1">
    <location>
        <position position="124"/>
    </location>
    <ligand>
        <name>ATP</name>
        <dbReference type="ChEBI" id="CHEBI:30616"/>
    </ligand>
</feature>
<evidence type="ECO:0000259" key="3">
    <source>
        <dbReference type="Pfam" id="PF00586"/>
    </source>
</evidence>
<feature type="binding site" evidence="1">
    <location>
        <position position="6"/>
    </location>
    <ligand>
        <name>Mg(2+)</name>
        <dbReference type="ChEBI" id="CHEBI:18420"/>
        <label>3</label>
    </ligand>
</feature>
<dbReference type="Gene3D" id="3.90.650.10">
    <property type="entry name" value="PurM-like C-terminal domain"/>
    <property type="match status" value="1"/>
</dbReference>
<dbReference type="Proteomes" id="UP000183263">
    <property type="component" value="Unassembled WGS sequence"/>
</dbReference>
<feature type="binding site" evidence="1">
    <location>
        <position position="51"/>
    </location>
    <ligand>
        <name>Mg(2+)</name>
        <dbReference type="ChEBI" id="CHEBI:18420"/>
        <label>3</label>
    </ligand>
</feature>
<feature type="binding site" evidence="1">
    <location>
        <position position="29"/>
    </location>
    <ligand>
        <name>substrate</name>
    </ligand>
</feature>
<evidence type="ECO:0000313" key="6">
    <source>
        <dbReference type="Proteomes" id="UP000183263"/>
    </source>
</evidence>
<dbReference type="EMBL" id="FNDN01000003">
    <property type="protein sequence ID" value="SDH71646.1"/>
    <property type="molecule type" value="Genomic_DNA"/>
</dbReference>
<keyword evidence="1" id="KW-0479">Metal-binding</keyword>
<comment type="catalytic activity">
    <reaction evidence="1">
        <text>thiamine phosphate + ATP = thiamine diphosphate + ADP</text>
        <dbReference type="Rhea" id="RHEA:15913"/>
        <dbReference type="ChEBI" id="CHEBI:30616"/>
        <dbReference type="ChEBI" id="CHEBI:37575"/>
        <dbReference type="ChEBI" id="CHEBI:58937"/>
        <dbReference type="ChEBI" id="CHEBI:456216"/>
        <dbReference type="EC" id="2.7.4.16"/>
    </reaction>
</comment>
<feature type="binding site" evidence="1">
    <location>
        <begin position="98"/>
        <end position="99"/>
    </location>
    <ligand>
        <name>ATP</name>
        <dbReference type="ChEBI" id="CHEBI:30616"/>
    </ligand>
</feature>
<feature type="binding site" evidence="1">
    <location>
        <position position="22"/>
    </location>
    <ligand>
        <name>Mg(2+)</name>
        <dbReference type="ChEBI" id="CHEBI:18420"/>
        <label>2</label>
    </ligand>
</feature>
<dbReference type="InterPro" id="IPR036921">
    <property type="entry name" value="PurM-like_N_sf"/>
</dbReference>
<dbReference type="GO" id="GO:0009228">
    <property type="term" value="P:thiamine biosynthetic process"/>
    <property type="evidence" value="ECO:0007669"/>
    <property type="project" value="UniProtKB-KW"/>
</dbReference>
<sequence>MGPGDDAAVVRAPDGRVAVSTDMLVEGRHFRWDWSAPEDVGRKAIAQNAADVAAVGARPTAFLVALGCPPRTPARVLDALSDGIGRAAEELGAGVVGGDLVQAEQIVVSVTVLGDLGGRPPVRRGGAREGDVVAVAGELGASAAGLALLGTLGVERATELYPELVRAHRIPTPPYRAAEAAARAGVHAMTDVSDGLVADLRHIAVASGVSIVIDAVPAPQALVEPARSLGVDPASWVLGGGEDHAFAATFAATDPLPPGWTRIGYVRAGSGGVTVTGAEPHDVDTEDGGGWQSFSP</sequence>
<proteinExistence type="inferred from homology"/>
<feature type="binding site" evidence="1">
    <location>
        <position position="20"/>
    </location>
    <ligand>
        <name>Mg(2+)</name>
        <dbReference type="ChEBI" id="CHEBI:18420"/>
        <label>4</label>
    </ligand>
</feature>
<feature type="binding site" evidence="1">
    <location>
        <position position="22"/>
    </location>
    <ligand>
        <name>Mg(2+)</name>
        <dbReference type="ChEBI" id="CHEBI:18420"/>
        <label>1</label>
    </ligand>
</feature>
<protein>
    <recommendedName>
        <fullName evidence="1">Thiamine-monophosphate kinase</fullName>
        <shortName evidence="1">TMP kinase</shortName>
        <shortName evidence="1">Thiamine-phosphate kinase</shortName>
        <ecNumber evidence="1">2.7.4.16</ecNumber>
    </recommendedName>
</protein>
<dbReference type="SUPFAM" id="SSF56042">
    <property type="entry name" value="PurM C-terminal domain-like"/>
    <property type="match status" value="1"/>
</dbReference>
<dbReference type="PIRSF" id="PIRSF005303">
    <property type="entry name" value="Thiam_monoph_kin"/>
    <property type="match status" value="1"/>
</dbReference>
<dbReference type="NCBIfam" id="NF004351">
    <property type="entry name" value="PRK05731.1-4"/>
    <property type="match status" value="1"/>
</dbReference>
<evidence type="ECO:0000256" key="2">
    <source>
        <dbReference type="SAM" id="MobiDB-lite"/>
    </source>
</evidence>
<feature type="binding site" evidence="1">
    <location>
        <position position="193"/>
    </location>
    <ligand>
        <name>ATP</name>
        <dbReference type="ChEBI" id="CHEBI:30616"/>
    </ligand>
</feature>
<dbReference type="SUPFAM" id="SSF55326">
    <property type="entry name" value="PurM N-terminal domain-like"/>
    <property type="match status" value="1"/>
</dbReference>
<dbReference type="PANTHER" id="PTHR30270:SF0">
    <property type="entry name" value="THIAMINE-MONOPHOSPHATE KINASE"/>
    <property type="match status" value="1"/>
</dbReference>
<dbReference type="Pfam" id="PF02769">
    <property type="entry name" value="AIRS_C"/>
    <property type="match status" value="1"/>
</dbReference>
<comment type="function">
    <text evidence="1">Catalyzes the ATP-dependent phosphorylation of thiamine-monophosphate (TMP) to form thiamine-pyrophosphate (TPP), the active form of vitamin B1.</text>
</comment>
<keyword evidence="1 5" id="KW-0418">Kinase</keyword>
<dbReference type="PANTHER" id="PTHR30270">
    <property type="entry name" value="THIAMINE-MONOPHOSPHATE KINASE"/>
    <property type="match status" value="1"/>
</dbReference>
<dbReference type="GO" id="GO:0009229">
    <property type="term" value="P:thiamine diphosphate biosynthetic process"/>
    <property type="evidence" value="ECO:0007669"/>
    <property type="project" value="UniProtKB-UniRule"/>
</dbReference>
<evidence type="ECO:0000313" key="5">
    <source>
        <dbReference type="EMBL" id="SDH71646.1"/>
    </source>
</evidence>
<feature type="binding site" evidence="1">
    <location>
        <position position="51"/>
    </location>
    <ligand>
        <name>Mg(2+)</name>
        <dbReference type="ChEBI" id="CHEBI:18420"/>
        <label>4</label>
    </ligand>
</feature>
<feature type="binding site" evidence="1">
    <location>
        <position position="194"/>
    </location>
    <ligand>
        <name>Mg(2+)</name>
        <dbReference type="ChEBI" id="CHEBI:18420"/>
        <label>5</label>
    </ligand>
</feature>
<organism evidence="5 6">
    <name type="scientific">Rhodococcus triatomae</name>
    <dbReference type="NCBI Taxonomy" id="300028"/>
    <lineage>
        <taxon>Bacteria</taxon>
        <taxon>Bacillati</taxon>
        <taxon>Actinomycetota</taxon>
        <taxon>Actinomycetes</taxon>
        <taxon>Mycobacteriales</taxon>
        <taxon>Nocardiaceae</taxon>
        <taxon>Rhodococcus</taxon>
    </lineage>
</organism>
<dbReference type="HAMAP" id="MF_02128">
    <property type="entry name" value="TMP_kinase"/>
    <property type="match status" value="1"/>
</dbReference>
<evidence type="ECO:0000259" key="4">
    <source>
        <dbReference type="Pfam" id="PF02769"/>
    </source>
</evidence>
<keyword evidence="1" id="KW-0547">Nucleotide-binding</keyword>
<feature type="region of interest" description="Disordered" evidence="2">
    <location>
        <begin position="277"/>
        <end position="296"/>
    </location>
</feature>
<feature type="binding site" evidence="1">
    <location>
        <position position="99"/>
    </location>
    <ligand>
        <name>Mg(2+)</name>
        <dbReference type="ChEBI" id="CHEBI:18420"/>
        <label>1</label>
    </ligand>
</feature>
<dbReference type="GO" id="GO:0000287">
    <property type="term" value="F:magnesium ion binding"/>
    <property type="evidence" value="ECO:0007669"/>
    <property type="project" value="UniProtKB-UniRule"/>
</dbReference>
<comment type="caution">
    <text evidence="1">Lacks conserved residue(s) required for the propagation of feature annotation.</text>
</comment>
<reference evidence="5 6" key="1">
    <citation type="submission" date="2016-10" db="EMBL/GenBank/DDBJ databases">
        <authorList>
            <person name="de Groot N.N."/>
        </authorList>
    </citation>
    <scope>NUCLEOTIDE SEQUENCE [LARGE SCALE GENOMIC DNA]</scope>
    <source>
        <strain evidence="5 6">DSM 44892</strain>
    </source>
</reference>
<dbReference type="NCBIfam" id="TIGR01379">
    <property type="entry name" value="thiL"/>
    <property type="match status" value="1"/>
</dbReference>
<accession>A0A1G8EP01</accession>
<keyword evidence="1" id="KW-0067">ATP-binding</keyword>
<feature type="binding site" evidence="1">
    <location>
        <position position="51"/>
    </location>
    <ligand>
        <name>Mg(2+)</name>
        <dbReference type="ChEBI" id="CHEBI:18420"/>
        <label>2</label>
    </ligand>
</feature>
<keyword evidence="1" id="KW-0460">Magnesium</keyword>
<feature type="binding site" evidence="1">
    <location>
        <position position="291"/>
    </location>
    <ligand>
        <name>substrate</name>
    </ligand>
</feature>
<gene>
    <name evidence="1" type="primary">thiL</name>
    <name evidence="5" type="ORF">SAMN05444695_10315</name>
</gene>
<comment type="similarity">
    <text evidence="1">Belongs to the thiamine-monophosphate kinase family.</text>
</comment>
<evidence type="ECO:0000256" key="1">
    <source>
        <dbReference type="HAMAP-Rule" id="MF_02128"/>
    </source>
</evidence>
<dbReference type="EC" id="2.7.4.16" evidence="1"/>